<keyword evidence="1" id="KW-0028">Amino-acid biosynthesis</keyword>
<dbReference type="Proteomes" id="UP001165120">
    <property type="component" value="Unassembled WGS sequence"/>
</dbReference>
<reference evidence="6" key="1">
    <citation type="submission" date="2023-04" db="EMBL/GenBank/DDBJ databases">
        <title>Candida boidinii NBRC 10035.</title>
        <authorList>
            <person name="Ichikawa N."/>
            <person name="Sato H."/>
            <person name="Tonouchi N."/>
        </authorList>
    </citation>
    <scope>NUCLEOTIDE SEQUENCE</scope>
    <source>
        <strain evidence="6">NBRC 10035</strain>
    </source>
</reference>
<evidence type="ECO:0000256" key="3">
    <source>
        <dbReference type="ARBA" id="ARBA00022962"/>
    </source>
</evidence>
<protein>
    <submittedName>
        <fullName evidence="6">Unnamed protein product</fullName>
    </submittedName>
</protein>
<keyword evidence="2" id="KW-0061">Asparagine biosynthesis</keyword>
<dbReference type="Pfam" id="PF00733">
    <property type="entry name" value="Asn_synthase"/>
    <property type="match status" value="1"/>
</dbReference>
<evidence type="ECO:0000313" key="7">
    <source>
        <dbReference type="Proteomes" id="UP001165120"/>
    </source>
</evidence>
<evidence type="ECO:0000313" key="6">
    <source>
        <dbReference type="EMBL" id="GME69435.1"/>
    </source>
</evidence>
<dbReference type="Pfam" id="PF13537">
    <property type="entry name" value="GATase_7"/>
    <property type="match status" value="1"/>
</dbReference>
<evidence type="ECO:0000256" key="2">
    <source>
        <dbReference type="ARBA" id="ARBA00022888"/>
    </source>
</evidence>
<feature type="domain" description="Glutamine amidotransferase type-2" evidence="5">
    <location>
        <begin position="98"/>
        <end position="202"/>
    </location>
</feature>
<name>A0A9W6WH97_CANBO</name>
<gene>
    <name evidence="6" type="ORF">Cboi02_000230900</name>
</gene>
<dbReference type="GO" id="GO:0006529">
    <property type="term" value="P:asparagine biosynthetic process"/>
    <property type="evidence" value="ECO:0007669"/>
    <property type="project" value="UniProtKB-KW"/>
</dbReference>
<feature type="domain" description="Asparagine synthetase" evidence="4">
    <location>
        <begin position="459"/>
        <end position="602"/>
    </location>
</feature>
<dbReference type="Gene3D" id="3.40.50.620">
    <property type="entry name" value="HUPs"/>
    <property type="match status" value="1"/>
</dbReference>
<comment type="caution">
    <text evidence="6">The sequence shown here is derived from an EMBL/GenBank/DDBJ whole genome shotgun (WGS) entry which is preliminary data.</text>
</comment>
<dbReference type="PANTHER" id="PTHR45937:SF1">
    <property type="entry name" value="ASPARAGINE SYNTHETASE DOMAIN-CONTAINING PROTEIN 1"/>
    <property type="match status" value="1"/>
</dbReference>
<dbReference type="InterPro" id="IPR029055">
    <property type="entry name" value="Ntn_hydrolases_N"/>
</dbReference>
<evidence type="ECO:0000259" key="5">
    <source>
        <dbReference type="Pfam" id="PF13537"/>
    </source>
</evidence>
<dbReference type="InterPro" id="IPR001962">
    <property type="entry name" value="Asn_synthase"/>
</dbReference>
<accession>A0A9W6WH97</accession>
<evidence type="ECO:0000256" key="1">
    <source>
        <dbReference type="ARBA" id="ARBA00022605"/>
    </source>
</evidence>
<dbReference type="InterPro" id="IPR017932">
    <property type="entry name" value="GATase_2_dom"/>
</dbReference>
<dbReference type="InterPro" id="IPR014729">
    <property type="entry name" value="Rossmann-like_a/b/a_fold"/>
</dbReference>
<dbReference type="SUPFAM" id="SSF56235">
    <property type="entry name" value="N-terminal nucleophile aminohydrolases (Ntn hydrolases)"/>
    <property type="match status" value="1"/>
</dbReference>
<dbReference type="Gene3D" id="3.60.20.10">
    <property type="entry name" value="Glutamine Phosphoribosylpyrophosphate, subunit 1, domain 1"/>
    <property type="match status" value="1"/>
</dbReference>
<dbReference type="InterPro" id="IPR051857">
    <property type="entry name" value="Asn_synthetase_domain"/>
</dbReference>
<dbReference type="GO" id="GO:0005524">
    <property type="term" value="F:ATP binding"/>
    <property type="evidence" value="ECO:0007669"/>
    <property type="project" value="UniProtKB-KW"/>
</dbReference>
<dbReference type="PANTHER" id="PTHR45937">
    <property type="entry name" value="ASPARAGINE SYNTHETASE DOMAIN-CONTAINING PROTEIN 1"/>
    <property type="match status" value="1"/>
</dbReference>
<dbReference type="SUPFAM" id="SSF52402">
    <property type="entry name" value="Adenine nucleotide alpha hydrolases-like"/>
    <property type="match status" value="1"/>
</dbReference>
<dbReference type="EMBL" id="BSXN01000674">
    <property type="protein sequence ID" value="GME69435.1"/>
    <property type="molecule type" value="Genomic_DNA"/>
</dbReference>
<dbReference type="AlphaFoldDB" id="A0A9W6WH97"/>
<keyword evidence="7" id="KW-1185">Reference proteome</keyword>
<dbReference type="CDD" id="cd01991">
    <property type="entry name" value="Asn_synthase_B_C"/>
    <property type="match status" value="1"/>
</dbReference>
<organism evidence="6 7">
    <name type="scientific">Candida boidinii</name>
    <name type="common">Yeast</name>
    <dbReference type="NCBI Taxonomy" id="5477"/>
    <lineage>
        <taxon>Eukaryota</taxon>
        <taxon>Fungi</taxon>
        <taxon>Dikarya</taxon>
        <taxon>Ascomycota</taxon>
        <taxon>Saccharomycotina</taxon>
        <taxon>Pichiomycetes</taxon>
        <taxon>Pichiales</taxon>
        <taxon>Pichiaceae</taxon>
        <taxon>Ogataea</taxon>
        <taxon>Ogataea/Candida clade</taxon>
    </lineage>
</organism>
<proteinExistence type="predicted"/>
<sequence>MCGILFHYSQRKATNTSLIDTENISIEDVIGKEVDRALLAETKDIPEERSIFDALYPKILCRGSDYCNYIRHESAFGELEYFSSVLSLRPPLTKQPYQKLESDVMKRFMIQFNGELYNEEIDTDGVHENDVKFILNTLESLLQDCIKNNINDEKIVEECLIKTIGKLEGEFAYAITDTNSNKIYFGKDQLGKKSLAFCVKNDSTEEGCELFISSIVPSDEAQKEFFCECKNAIIYVFDLESHILNEMNFDDKEDLPKSYTVKNFIAGSNDNENFSEKELINGLYSQMNDSINRRMKTIFPVKMAESNFGLLFSGGIDCTILAALAAANSEKGTVIDLLNVSFYNPRTKMSPSDTPDRKLALKSWYYLQSKYSHVTFNLVECDVSHEEYLRHKSRVIELIYPNDTEMDLSIAIAFYFASRGIGKRVVYKKINEIESQGPLNEELIQSRMAELQRVEYTSCCEVLLSGLGADELFGGYTRHERLFSYVSNTIRKVIKKNKNQRVVENSTSSEISNILANKEIYNKEQLLIDLRDELQLDLSNLYIRNLSRDDKVISCWSKELRYPFLDTHVIEYATNLVPLNYKIRFNEDDGVITRKYALRLLAGNEYIGLDWIVDEPKRAVQFGAKSAKMEVGSSKMKGTDKIK</sequence>
<dbReference type="GO" id="GO:0004066">
    <property type="term" value="F:asparagine synthase (glutamine-hydrolyzing) activity"/>
    <property type="evidence" value="ECO:0007669"/>
    <property type="project" value="InterPro"/>
</dbReference>
<keyword evidence="3" id="KW-0315">Glutamine amidotransferase</keyword>
<evidence type="ECO:0000259" key="4">
    <source>
        <dbReference type="Pfam" id="PF00733"/>
    </source>
</evidence>